<dbReference type="GO" id="GO:0000978">
    <property type="term" value="F:RNA polymerase II cis-regulatory region sequence-specific DNA binding"/>
    <property type="evidence" value="ECO:0007669"/>
    <property type="project" value="InterPro"/>
</dbReference>
<dbReference type="PROSITE" id="PS50157">
    <property type="entry name" value="ZINC_FINGER_C2H2_2"/>
    <property type="match status" value="2"/>
</dbReference>
<dbReference type="GeneID" id="4322486"/>
<accession>Q0CFH3</accession>
<dbReference type="PANTHER" id="PTHR40626">
    <property type="entry name" value="MIP31509P"/>
    <property type="match status" value="1"/>
</dbReference>
<sequence length="682" mass="76250">MQTSSRSGIQSARQSSAPGTRPHQCAFCRKRFTKTEHLCRHLRTHTGSRPFECSKCHKRFGRQDTLSRHMRIHAYSAENEGPQYSQAALQAGSCFDASSSEFLEGLGLLSPPDVITTASGQELCQSIYSQSTYMDLHENMESVLPDLELWPSIMTEGPSPTISALPSGSDQGLKLGDGDDRLPTRGRRAVQELAYSIREMSQSLASDTSTLLSDPSYLETCIHMFFARFIPVIPAIHMPTYAATEPTYPLLLTMMAVGSSFITEDRSSTAKIGHIGDHTLDSSIMTITFLGQCYAMLSGKRDLRESGLMCIATAFQRIRREGLYEASSRLRFAASIHESSSEKEKRWKAWASQESFRRSILGYYILDGLMTDLSGRPTTVRHISNMLPIPSDDSLFYASTADEWLTELQKQKEDGLTFSEVYESLLEGKPIKDRPLSYLTVRVILEGIHSCVSDHKSNSGHVAKDIPSRGSLYKILIQLRSDHILRLSASDKVEHEIRWHVICISLVIDLQELQQQLNNPLQESFAGFVDSWLGSADLRCALLHSTAILDLCQQLSFGRSHCIHIPSALFAATTVYISILHCLYRAKEKQCLWIPQVSDWEDVRRVVYNDPPVLDTTQDMSGVITFLTCPIAEQVAKLPVRNLRGDVTTMLGLLQQLGVYMGISREFSQTVTGWLSRVQSGL</sequence>
<evidence type="ECO:0000313" key="13">
    <source>
        <dbReference type="Proteomes" id="UP000007963"/>
    </source>
</evidence>
<dbReference type="EMBL" id="CH476604">
    <property type="protein sequence ID" value="EAU31823.1"/>
    <property type="molecule type" value="Genomic_DNA"/>
</dbReference>
<name>Q0CFH3_ASPTN</name>
<evidence type="ECO:0000256" key="9">
    <source>
        <dbReference type="PROSITE-ProRule" id="PRU00042"/>
    </source>
</evidence>
<dbReference type="STRING" id="341663.Q0CFH3"/>
<evidence type="ECO:0000256" key="8">
    <source>
        <dbReference type="ARBA" id="ARBA00023242"/>
    </source>
</evidence>
<dbReference type="FunFam" id="3.30.160.60:FF:002343">
    <property type="entry name" value="Zinc finger protein 33A"/>
    <property type="match status" value="1"/>
</dbReference>
<evidence type="ECO:0000313" key="12">
    <source>
        <dbReference type="EMBL" id="EAU31823.1"/>
    </source>
</evidence>
<dbReference type="GO" id="GO:0000785">
    <property type="term" value="C:chromatin"/>
    <property type="evidence" value="ECO:0007669"/>
    <property type="project" value="TreeGrafter"/>
</dbReference>
<keyword evidence="7" id="KW-0804">Transcription</keyword>
<keyword evidence="8" id="KW-0539">Nucleus</keyword>
<feature type="domain" description="C2H2-type" evidence="11">
    <location>
        <begin position="23"/>
        <end position="50"/>
    </location>
</feature>
<feature type="region of interest" description="Disordered" evidence="10">
    <location>
        <begin position="1"/>
        <end position="22"/>
    </location>
</feature>
<feature type="domain" description="C2H2-type" evidence="11">
    <location>
        <begin position="51"/>
        <end position="78"/>
    </location>
</feature>
<keyword evidence="4 9" id="KW-0863">Zinc-finger</keyword>
<keyword evidence="3" id="KW-0677">Repeat</keyword>
<dbReference type="eggNOG" id="KOG1721">
    <property type="taxonomic scope" value="Eukaryota"/>
</dbReference>
<evidence type="ECO:0000256" key="4">
    <source>
        <dbReference type="ARBA" id="ARBA00022771"/>
    </source>
</evidence>
<evidence type="ECO:0000256" key="3">
    <source>
        <dbReference type="ARBA" id="ARBA00022737"/>
    </source>
</evidence>
<dbReference type="SMART" id="SM00355">
    <property type="entry name" value="ZnF_C2H2"/>
    <property type="match status" value="2"/>
</dbReference>
<evidence type="ECO:0000259" key="11">
    <source>
        <dbReference type="PROSITE" id="PS50157"/>
    </source>
</evidence>
<dbReference type="GO" id="GO:0005634">
    <property type="term" value="C:nucleus"/>
    <property type="evidence" value="ECO:0007669"/>
    <property type="project" value="UniProtKB-SubCell"/>
</dbReference>
<dbReference type="Pfam" id="PF00096">
    <property type="entry name" value="zf-C2H2"/>
    <property type="match status" value="1"/>
</dbReference>
<proteinExistence type="predicted"/>
<gene>
    <name evidence="12" type="ORF">ATEG_07561</name>
</gene>
<protein>
    <recommendedName>
        <fullName evidence="11">C2H2-type domain-containing protein</fullName>
    </recommendedName>
</protein>
<dbReference type="PANTHER" id="PTHR40626:SF14">
    <property type="entry name" value="C2H2 TYPE ZINC FINGER DOMAIN PROTEIN (AFU_ORTHOLOGUE AFUA_1G02360)"/>
    <property type="match status" value="1"/>
</dbReference>
<dbReference type="Gene3D" id="3.30.160.60">
    <property type="entry name" value="Classic Zinc Finger"/>
    <property type="match status" value="2"/>
</dbReference>
<evidence type="ECO:0000256" key="5">
    <source>
        <dbReference type="ARBA" id="ARBA00022833"/>
    </source>
</evidence>
<dbReference type="OrthoDB" id="3945418at2759"/>
<dbReference type="InterPro" id="IPR036236">
    <property type="entry name" value="Znf_C2H2_sf"/>
</dbReference>
<dbReference type="Pfam" id="PF04082">
    <property type="entry name" value="Fungal_trans"/>
    <property type="match status" value="1"/>
</dbReference>
<dbReference type="CDD" id="cd12148">
    <property type="entry name" value="fungal_TF_MHR"/>
    <property type="match status" value="1"/>
</dbReference>
<dbReference type="GO" id="GO:0006351">
    <property type="term" value="P:DNA-templated transcription"/>
    <property type="evidence" value="ECO:0007669"/>
    <property type="project" value="InterPro"/>
</dbReference>
<feature type="compositionally biased region" description="Polar residues" evidence="10">
    <location>
        <begin position="1"/>
        <end position="18"/>
    </location>
</feature>
<dbReference type="RefSeq" id="XP_001216182.1">
    <property type="nucleotide sequence ID" value="XM_001216182.1"/>
</dbReference>
<dbReference type="AlphaFoldDB" id="Q0CFH3"/>
<organism evidence="12 13">
    <name type="scientific">Aspergillus terreus (strain NIH 2624 / FGSC A1156)</name>
    <dbReference type="NCBI Taxonomy" id="341663"/>
    <lineage>
        <taxon>Eukaryota</taxon>
        <taxon>Fungi</taxon>
        <taxon>Dikarya</taxon>
        <taxon>Ascomycota</taxon>
        <taxon>Pezizomycotina</taxon>
        <taxon>Eurotiomycetes</taxon>
        <taxon>Eurotiomycetidae</taxon>
        <taxon>Eurotiales</taxon>
        <taxon>Aspergillaceae</taxon>
        <taxon>Aspergillus</taxon>
        <taxon>Aspergillus subgen. Circumdati</taxon>
    </lineage>
</organism>
<keyword evidence="2" id="KW-0479">Metal-binding</keyword>
<evidence type="ECO:0000256" key="6">
    <source>
        <dbReference type="ARBA" id="ARBA00023015"/>
    </source>
</evidence>
<comment type="subcellular location">
    <subcellularLocation>
        <location evidence="1">Nucleus</location>
    </subcellularLocation>
</comment>
<keyword evidence="5" id="KW-0862">Zinc</keyword>
<evidence type="ECO:0000256" key="10">
    <source>
        <dbReference type="SAM" id="MobiDB-lite"/>
    </source>
</evidence>
<dbReference type="HOGENOM" id="CLU_024140_0_0_1"/>
<feature type="region of interest" description="Disordered" evidence="10">
    <location>
        <begin position="162"/>
        <end position="183"/>
    </location>
</feature>
<dbReference type="SUPFAM" id="SSF57667">
    <property type="entry name" value="beta-beta-alpha zinc fingers"/>
    <property type="match status" value="1"/>
</dbReference>
<dbReference type="Proteomes" id="UP000007963">
    <property type="component" value="Unassembled WGS sequence"/>
</dbReference>
<dbReference type="VEuPathDB" id="FungiDB:ATEG_07561"/>
<evidence type="ECO:0000256" key="2">
    <source>
        <dbReference type="ARBA" id="ARBA00022723"/>
    </source>
</evidence>
<evidence type="ECO:0000256" key="7">
    <source>
        <dbReference type="ARBA" id="ARBA00023163"/>
    </source>
</evidence>
<dbReference type="InterPro" id="IPR013087">
    <property type="entry name" value="Znf_C2H2_type"/>
</dbReference>
<dbReference type="GO" id="GO:0008270">
    <property type="term" value="F:zinc ion binding"/>
    <property type="evidence" value="ECO:0007669"/>
    <property type="project" value="UniProtKB-KW"/>
</dbReference>
<dbReference type="InterPro" id="IPR007219">
    <property type="entry name" value="XnlR_reg_dom"/>
</dbReference>
<reference evidence="13" key="1">
    <citation type="submission" date="2005-09" db="EMBL/GenBank/DDBJ databases">
        <title>Annotation of the Aspergillus terreus NIH2624 genome.</title>
        <authorList>
            <person name="Birren B.W."/>
            <person name="Lander E.S."/>
            <person name="Galagan J.E."/>
            <person name="Nusbaum C."/>
            <person name="Devon K."/>
            <person name="Henn M."/>
            <person name="Ma L.-J."/>
            <person name="Jaffe D.B."/>
            <person name="Butler J."/>
            <person name="Alvarez P."/>
            <person name="Gnerre S."/>
            <person name="Grabherr M."/>
            <person name="Kleber M."/>
            <person name="Mauceli E.W."/>
            <person name="Brockman W."/>
            <person name="Rounsley S."/>
            <person name="Young S.K."/>
            <person name="LaButti K."/>
            <person name="Pushparaj V."/>
            <person name="DeCaprio D."/>
            <person name="Crawford M."/>
            <person name="Koehrsen M."/>
            <person name="Engels R."/>
            <person name="Montgomery P."/>
            <person name="Pearson M."/>
            <person name="Howarth C."/>
            <person name="Larson L."/>
            <person name="Luoma S."/>
            <person name="White J."/>
            <person name="Alvarado L."/>
            <person name="Kodira C.D."/>
            <person name="Zeng Q."/>
            <person name="Oleary S."/>
            <person name="Yandava C."/>
            <person name="Denning D.W."/>
            <person name="Nierman W.C."/>
            <person name="Milne T."/>
            <person name="Madden K."/>
        </authorList>
    </citation>
    <scope>NUCLEOTIDE SEQUENCE [LARGE SCALE GENOMIC DNA]</scope>
    <source>
        <strain evidence="13">NIH 2624 / FGSC A1156</strain>
    </source>
</reference>
<evidence type="ECO:0000256" key="1">
    <source>
        <dbReference type="ARBA" id="ARBA00004123"/>
    </source>
</evidence>
<dbReference type="GO" id="GO:0000981">
    <property type="term" value="F:DNA-binding transcription factor activity, RNA polymerase II-specific"/>
    <property type="evidence" value="ECO:0007669"/>
    <property type="project" value="InterPro"/>
</dbReference>
<dbReference type="InterPro" id="IPR051059">
    <property type="entry name" value="VerF-like"/>
</dbReference>
<keyword evidence="6" id="KW-0805">Transcription regulation</keyword>
<dbReference type="PROSITE" id="PS00028">
    <property type="entry name" value="ZINC_FINGER_C2H2_1"/>
    <property type="match status" value="2"/>
</dbReference>